<keyword evidence="3" id="KW-1185">Reference proteome</keyword>
<keyword evidence="1" id="KW-0812">Transmembrane</keyword>
<dbReference type="RefSeq" id="WP_196953536.1">
    <property type="nucleotide sequence ID" value="NZ_JADWYK010000001.1"/>
</dbReference>
<feature type="transmembrane region" description="Helical" evidence="1">
    <location>
        <begin position="120"/>
        <end position="138"/>
    </location>
</feature>
<name>A0ABS0KXC6_9BACT</name>
<sequence>MRNPYPSFLYGLLLTALLGSCQRAEYAFRPAVPTYAAMPVAPTSEPAADAPQASLAAAPASLGAPAQQAAAVLASAPVTGPAPAVVASVPAAPHRTVAPAHEAAVALQPVKRRKGKSSKALWIVLGVGLLLAIVRIATASKD</sequence>
<keyword evidence="1" id="KW-1133">Transmembrane helix</keyword>
<reference evidence="2 3" key="1">
    <citation type="submission" date="2020-11" db="EMBL/GenBank/DDBJ databases">
        <title>Hymenobacter sp.</title>
        <authorList>
            <person name="Kim M.K."/>
        </authorList>
    </citation>
    <scope>NUCLEOTIDE SEQUENCE [LARGE SCALE GENOMIC DNA]</scope>
    <source>
        <strain evidence="2 3">BT594</strain>
    </source>
</reference>
<evidence type="ECO:0000313" key="3">
    <source>
        <dbReference type="Proteomes" id="UP000601099"/>
    </source>
</evidence>
<gene>
    <name evidence="2" type="ORF">I5L79_03060</name>
</gene>
<dbReference type="EMBL" id="JADWYK010000001">
    <property type="protein sequence ID" value="MBG8552506.1"/>
    <property type="molecule type" value="Genomic_DNA"/>
</dbReference>
<evidence type="ECO:0000256" key="1">
    <source>
        <dbReference type="SAM" id="Phobius"/>
    </source>
</evidence>
<accession>A0ABS0KXC6</accession>
<protein>
    <submittedName>
        <fullName evidence="2">Uncharacterized protein</fullName>
    </submittedName>
</protein>
<organism evidence="2 3">
    <name type="scientific">Hymenobacter guriensis</name>
    <dbReference type="NCBI Taxonomy" id="2793065"/>
    <lineage>
        <taxon>Bacteria</taxon>
        <taxon>Pseudomonadati</taxon>
        <taxon>Bacteroidota</taxon>
        <taxon>Cytophagia</taxon>
        <taxon>Cytophagales</taxon>
        <taxon>Hymenobacteraceae</taxon>
        <taxon>Hymenobacter</taxon>
    </lineage>
</organism>
<proteinExistence type="predicted"/>
<dbReference type="Proteomes" id="UP000601099">
    <property type="component" value="Unassembled WGS sequence"/>
</dbReference>
<dbReference type="PROSITE" id="PS51257">
    <property type="entry name" value="PROKAR_LIPOPROTEIN"/>
    <property type="match status" value="1"/>
</dbReference>
<evidence type="ECO:0000313" key="2">
    <source>
        <dbReference type="EMBL" id="MBG8552506.1"/>
    </source>
</evidence>
<keyword evidence="1" id="KW-0472">Membrane</keyword>
<comment type="caution">
    <text evidence="2">The sequence shown here is derived from an EMBL/GenBank/DDBJ whole genome shotgun (WGS) entry which is preliminary data.</text>
</comment>